<evidence type="ECO:0000256" key="2">
    <source>
        <dbReference type="ARBA" id="ARBA00007613"/>
    </source>
</evidence>
<sequence>MLASRLSNLSALSVRAGFLAGGVALLSACAAVPDLGPRPEIRAPDSIAAERSFQADNAAQWPSEGWWRAYGDPQLDALIEEGLKGSPDVAAAAARFAEANAVAQQSGAPLLPSVDLDANAGATKSSYNMGMPKEFVPKGWLGMGRVGLNFGFDLDIWGRNRAALAAATSQARAAEIDARQARLALATGVADAYADLARLYDERDIQARALEIRAASQKLVADRRANGLETRGSERQADATVATARAQLAAADQAIAVRRHQIAALIGAGPDRGLAIARPRLGKPGPLGLPADVTTNLVARRPDIAAALARTEAAAKRIKVARADFFPAIRLNALIGVQSLGYQTVLQGAQFAGGPSPFTDTLFKKDSLFGNAGPAISLPIFHGGALSGQYRGARAVYDQAVANYDKTVLGAYQQVADAVTGRQTLDQRLADARAALVASEEAYGIARQRYEGGLNTYLDVLNVENQLLAARQSVADLEASAFTLDIALIRALGGGFAANQAQQLPKDTPHG</sequence>
<accession>A0A081RC94</accession>
<keyword evidence="6 9" id="KW-0472">Membrane</keyword>
<dbReference type="Pfam" id="PF02321">
    <property type="entry name" value="OEP"/>
    <property type="match status" value="2"/>
</dbReference>
<feature type="coiled-coil region" evidence="10">
    <location>
        <begin position="422"/>
        <end position="480"/>
    </location>
</feature>
<dbReference type="PANTHER" id="PTHR30203">
    <property type="entry name" value="OUTER MEMBRANE CATION EFFLUX PROTEIN"/>
    <property type="match status" value="1"/>
</dbReference>
<evidence type="ECO:0000256" key="10">
    <source>
        <dbReference type="SAM" id="Coils"/>
    </source>
</evidence>
<evidence type="ECO:0000256" key="5">
    <source>
        <dbReference type="ARBA" id="ARBA00022729"/>
    </source>
</evidence>
<dbReference type="Proteomes" id="UP000028411">
    <property type="component" value="Unassembled WGS sequence"/>
</dbReference>
<dbReference type="PROSITE" id="PS51257">
    <property type="entry name" value="PROKAR_LIPOPROTEIN"/>
    <property type="match status" value="1"/>
</dbReference>
<evidence type="ECO:0000313" key="11">
    <source>
        <dbReference type="EMBL" id="KEQ52817.1"/>
    </source>
</evidence>
<keyword evidence="8 9" id="KW-0449">Lipoprotein</keyword>
<comment type="similarity">
    <text evidence="2 9">Belongs to the outer membrane factor (OMF) (TC 1.B.17) family.</text>
</comment>
<keyword evidence="10" id="KW-0175">Coiled coil</keyword>
<dbReference type="eggNOG" id="COG1538">
    <property type="taxonomic scope" value="Bacteria"/>
</dbReference>
<dbReference type="Gene3D" id="1.20.1600.10">
    <property type="entry name" value="Outer membrane efflux proteins (OEP)"/>
    <property type="match status" value="1"/>
</dbReference>
<evidence type="ECO:0000256" key="3">
    <source>
        <dbReference type="ARBA" id="ARBA00022452"/>
    </source>
</evidence>
<keyword evidence="4 9" id="KW-0812">Transmembrane</keyword>
<gene>
    <name evidence="11" type="ORF">BV95_02881</name>
</gene>
<feature type="chain" id="PRO_5001432894" evidence="9">
    <location>
        <begin position="31"/>
        <end position="511"/>
    </location>
</feature>
<feature type="signal peptide" evidence="9">
    <location>
        <begin position="1"/>
        <end position="30"/>
    </location>
</feature>
<dbReference type="Gene3D" id="2.20.200.10">
    <property type="entry name" value="Outer membrane efflux proteins (OEP)"/>
    <property type="match status" value="1"/>
</dbReference>
<evidence type="ECO:0000256" key="7">
    <source>
        <dbReference type="ARBA" id="ARBA00023139"/>
    </source>
</evidence>
<name>A0A081RC94_SPHCR</name>
<reference evidence="11 12" key="1">
    <citation type="submission" date="2014-02" db="EMBL/GenBank/DDBJ databases">
        <title>Whole genome sequence of Sphingobium chlorophenolicum NBRC 16172.</title>
        <authorList>
            <person name="Gan H.M."/>
            <person name="Gan H.Y."/>
            <person name="Chew T.H."/>
            <person name="Savka M.A."/>
        </authorList>
    </citation>
    <scope>NUCLEOTIDE SEQUENCE [LARGE SCALE GENOMIC DNA]</scope>
    <source>
        <strain evidence="11 12">NBRC 16172</strain>
    </source>
</reference>
<comment type="subcellular location">
    <subcellularLocation>
        <location evidence="9">Cell membrane</location>
        <topology evidence="9">Lipid-anchor</topology>
    </subcellularLocation>
    <subcellularLocation>
        <location evidence="1">Membrane</location>
    </subcellularLocation>
</comment>
<dbReference type="OrthoDB" id="9783100at2"/>
<evidence type="ECO:0000313" key="12">
    <source>
        <dbReference type="Proteomes" id="UP000028411"/>
    </source>
</evidence>
<dbReference type="PANTHER" id="PTHR30203:SF20">
    <property type="entry name" value="MULTIDRUG RESISTANCE OUTER MEMBRANE PROTEIN MDTP-RELATED"/>
    <property type="match status" value="1"/>
</dbReference>
<dbReference type="InterPro" id="IPR010131">
    <property type="entry name" value="MdtP/NodT-like"/>
</dbReference>
<dbReference type="PATRIC" id="fig|46429.4.peg.2853"/>
<keyword evidence="7 9" id="KW-0564">Palmitate</keyword>
<dbReference type="SUPFAM" id="SSF56954">
    <property type="entry name" value="Outer membrane efflux proteins (OEP)"/>
    <property type="match status" value="1"/>
</dbReference>
<dbReference type="InterPro" id="IPR003423">
    <property type="entry name" value="OMP_efflux"/>
</dbReference>
<evidence type="ECO:0000256" key="6">
    <source>
        <dbReference type="ARBA" id="ARBA00023136"/>
    </source>
</evidence>
<organism evidence="11 12">
    <name type="scientific">Sphingobium chlorophenolicum</name>
    <dbReference type="NCBI Taxonomy" id="46429"/>
    <lineage>
        <taxon>Bacteria</taxon>
        <taxon>Pseudomonadati</taxon>
        <taxon>Pseudomonadota</taxon>
        <taxon>Alphaproteobacteria</taxon>
        <taxon>Sphingomonadales</taxon>
        <taxon>Sphingomonadaceae</taxon>
        <taxon>Sphingobium</taxon>
    </lineage>
</organism>
<evidence type="ECO:0000256" key="4">
    <source>
        <dbReference type="ARBA" id="ARBA00022692"/>
    </source>
</evidence>
<evidence type="ECO:0000256" key="1">
    <source>
        <dbReference type="ARBA" id="ARBA00004370"/>
    </source>
</evidence>
<dbReference type="GO" id="GO:0015562">
    <property type="term" value="F:efflux transmembrane transporter activity"/>
    <property type="evidence" value="ECO:0007669"/>
    <property type="project" value="InterPro"/>
</dbReference>
<dbReference type="RefSeq" id="WP_037453141.1">
    <property type="nucleotide sequence ID" value="NZ_JFHR01000034.1"/>
</dbReference>
<keyword evidence="5 9" id="KW-0732">Signal</keyword>
<dbReference type="NCBIfam" id="TIGR01845">
    <property type="entry name" value="outer_NodT"/>
    <property type="match status" value="1"/>
</dbReference>
<evidence type="ECO:0000256" key="9">
    <source>
        <dbReference type="RuleBase" id="RU362097"/>
    </source>
</evidence>
<dbReference type="EMBL" id="JFHR01000034">
    <property type="protein sequence ID" value="KEQ52817.1"/>
    <property type="molecule type" value="Genomic_DNA"/>
</dbReference>
<dbReference type="AlphaFoldDB" id="A0A081RC94"/>
<evidence type="ECO:0000256" key="8">
    <source>
        <dbReference type="ARBA" id="ARBA00023288"/>
    </source>
</evidence>
<keyword evidence="3 9" id="KW-1134">Transmembrane beta strand</keyword>
<protein>
    <submittedName>
        <fullName evidence="11">RND-family efflux transporter</fullName>
    </submittedName>
</protein>
<comment type="caution">
    <text evidence="11">The sequence shown here is derived from an EMBL/GenBank/DDBJ whole genome shotgun (WGS) entry which is preliminary data.</text>
</comment>
<proteinExistence type="inferred from homology"/>
<dbReference type="GO" id="GO:0005886">
    <property type="term" value="C:plasma membrane"/>
    <property type="evidence" value="ECO:0007669"/>
    <property type="project" value="UniProtKB-SubCell"/>
</dbReference>